<dbReference type="EC" id="1.1.1.88" evidence="3"/>
<gene>
    <name evidence="4" type="ORF">OG477_43230</name>
</gene>
<dbReference type="EMBL" id="CP108140">
    <property type="protein sequence ID" value="WTP92422.1"/>
    <property type="molecule type" value="Genomic_DNA"/>
</dbReference>
<dbReference type="Pfam" id="PF00368">
    <property type="entry name" value="HMG-CoA_red"/>
    <property type="match status" value="1"/>
</dbReference>
<proteinExistence type="inferred from homology"/>
<evidence type="ECO:0000313" key="4">
    <source>
        <dbReference type="EMBL" id="WTP92422.1"/>
    </source>
</evidence>
<dbReference type="InterPro" id="IPR009023">
    <property type="entry name" value="HMG_CoA_Rdtase_NAD(P)-bd_sf"/>
</dbReference>
<dbReference type="PANTHER" id="PTHR10572:SF24">
    <property type="entry name" value="3-HYDROXY-3-METHYLGLUTARYL-COENZYME A REDUCTASE"/>
    <property type="match status" value="1"/>
</dbReference>
<dbReference type="InterPro" id="IPR004553">
    <property type="entry name" value="HMG_CoA_Rdtase_bac-typ"/>
</dbReference>
<keyword evidence="2 3" id="KW-0560">Oxidoreductase</keyword>
<evidence type="ECO:0000256" key="3">
    <source>
        <dbReference type="RuleBase" id="RU361219"/>
    </source>
</evidence>
<dbReference type="GO" id="GO:0015936">
    <property type="term" value="P:coenzyme A metabolic process"/>
    <property type="evidence" value="ECO:0007669"/>
    <property type="project" value="InterPro"/>
</dbReference>
<organism evidence="4">
    <name type="scientific">Streptomyces sp. NBC_00180</name>
    <dbReference type="NCBI Taxonomy" id="2903632"/>
    <lineage>
        <taxon>Bacteria</taxon>
        <taxon>Bacillati</taxon>
        <taxon>Actinomycetota</taxon>
        <taxon>Actinomycetes</taxon>
        <taxon>Kitasatosporales</taxon>
        <taxon>Streptomycetaceae</taxon>
        <taxon>Streptomyces</taxon>
    </lineage>
</organism>
<name>A0AAU1IBZ5_9ACTN</name>
<accession>A0AAU1IBZ5</accession>
<reference evidence="4" key="1">
    <citation type="submission" date="2022-10" db="EMBL/GenBank/DDBJ databases">
        <title>The complete genomes of actinobacterial strains from the NBC collection.</title>
        <authorList>
            <person name="Joergensen T.S."/>
            <person name="Alvarez Arevalo M."/>
            <person name="Sterndorff E.B."/>
            <person name="Faurdal D."/>
            <person name="Vuksanovic O."/>
            <person name="Mourched A.-S."/>
            <person name="Charusanti P."/>
            <person name="Shaw S."/>
            <person name="Blin K."/>
            <person name="Weber T."/>
        </authorList>
    </citation>
    <scope>NUCLEOTIDE SEQUENCE</scope>
    <source>
        <strain evidence="4">NBC 00180</strain>
    </source>
</reference>
<dbReference type="GO" id="GO:0140643">
    <property type="term" value="F:hydroxymethylglutaryl-CoA reductase (NADH) activity"/>
    <property type="evidence" value="ECO:0007669"/>
    <property type="project" value="UniProtKB-EC"/>
</dbReference>
<dbReference type="InterPro" id="IPR023076">
    <property type="entry name" value="HMG_CoA_Rdtase_CS"/>
</dbReference>
<protein>
    <recommendedName>
        <fullName evidence="3">3-hydroxy-3-methylglutaryl coenzyme A reductase</fullName>
        <shortName evidence="3">HMG-CoA reductase</shortName>
        <ecNumber evidence="3">1.1.1.88</ecNumber>
    </recommendedName>
</protein>
<dbReference type="PROSITE" id="PS50065">
    <property type="entry name" value="HMG_COA_REDUCTASE_4"/>
    <property type="match status" value="1"/>
</dbReference>
<dbReference type="InterPro" id="IPR002202">
    <property type="entry name" value="HMG_CoA_Rdtase"/>
</dbReference>
<dbReference type="SUPFAM" id="SSF56542">
    <property type="entry name" value="Substrate-binding domain of HMG-CoA reductase"/>
    <property type="match status" value="1"/>
</dbReference>
<dbReference type="PRINTS" id="PR00071">
    <property type="entry name" value="HMGCOARDTASE"/>
</dbReference>
<evidence type="ECO:0000256" key="2">
    <source>
        <dbReference type="ARBA" id="ARBA00023002"/>
    </source>
</evidence>
<dbReference type="PANTHER" id="PTHR10572">
    <property type="entry name" value="3-HYDROXY-3-METHYLGLUTARYL-COENZYME A REDUCTASE"/>
    <property type="match status" value="1"/>
</dbReference>
<sequence length="406" mass="41961">MAAVPATGRDELISRHPGFHRLPMGKRVQLVAEAAGLGPRDRELLESDTPLTLSQADLMIENAVGVFGLPEGVAVNFTVNGRDRLVPMVVEEPSVVAAASNAARLTRQCGGISADADPSLMTGQIHILHVPDADTAAGRVRDAADRLVCEARRLQPGMVARGGGAREVSARALPDGSVLVHVLTDVGDAMGANAVNTLLEALAPQVAAVTGGEAGVRILSNLADQRLARADVEIPEQLLAAAGCSGAEIAERIAQASALAAMSPHRATTHNKGVMNGIDAVAVATGQDWRAIEAGVHAHAARGGTYQPVATWHHEAGFLHGSFEAPLAVGTVGERIRANPRAALSLRLLKVTGARELAAVMAAVGLAQNLAALRALTGDGIQRGHMALHQRCLPFSAADAQGADVR</sequence>
<dbReference type="AlphaFoldDB" id="A0AAU1IBZ5"/>
<dbReference type="InterPro" id="IPR023074">
    <property type="entry name" value="HMG_CoA_Rdtase_cat_sf"/>
</dbReference>
<comment type="catalytic activity">
    <reaction evidence="3">
        <text>(R)-mevalonate + 2 NAD(+) + CoA = (3S)-3-hydroxy-3-methylglutaryl-CoA + 2 NADH + 2 H(+)</text>
        <dbReference type="Rhea" id="RHEA:14833"/>
        <dbReference type="ChEBI" id="CHEBI:15378"/>
        <dbReference type="ChEBI" id="CHEBI:36464"/>
        <dbReference type="ChEBI" id="CHEBI:43074"/>
        <dbReference type="ChEBI" id="CHEBI:57287"/>
        <dbReference type="ChEBI" id="CHEBI:57540"/>
        <dbReference type="ChEBI" id="CHEBI:57945"/>
        <dbReference type="EC" id="1.1.1.88"/>
    </reaction>
</comment>
<dbReference type="NCBIfam" id="TIGR00532">
    <property type="entry name" value="HMG_CoA_R_NAD"/>
    <property type="match status" value="1"/>
</dbReference>
<keyword evidence="3" id="KW-0520">NAD</keyword>
<dbReference type="Gene3D" id="3.90.770.10">
    <property type="entry name" value="3-hydroxy-3-methylglutaryl-coenzyme A Reductase, Chain A, domain 2"/>
    <property type="match status" value="2"/>
</dbReference>
<comment type="similarity">
    <text evidence="1 3">Belongs to the HMG-CoA reductase family.</text>
</comment>
<dbReference type="PROSITE" id="PS00066">
    <property type="entry name" value="HMG_COA_REDUCTASE_1"/>
    <property type="match status" value="1"/>
</dbReference>
<evidence type="ECO:0000256" key="1">
    <source>
        <dbReference type="ARBA" id="ARBA00007661"/>
    </source>
</evidence>
<comment type="pathway">
    <text evidence="3">Metabolic intermediate metabolism; (R)-mevalonate degradation; (S)-3-hydroxy-3-methylglutaryl-CoA from (R)-mevalonate: step 1/1.</text>
</comment>
<dbReference type="SUPFAM" id="SSF55035">
    <property type="entry name" value="NAD-binding domain of HMG-CoA reductase"/>
    <property type="match status" value="1"/>
</dbReference>
<dbReference type="GO" id="GO:0004420">
    <property type="term" value="F:hydroxymethylglutaryl-CoA reductase (NADPH) activity"/>
    <property type="evidence" value="ECO:0007669"/>
    <property type="project" value="InterPro"/>
</dbReference>
<dbReference type="InterPro" id="IPR009029">
    <property type="entry name" value="HMG_CoA_Rdtase_sub-bd_dom_sf"/>
</dbReference>